<dbReference type="InterPro" id="IPR013201">
    <property type="entry name" value="Prot_inhib_I29"/>
</dbReference>
<dbReference type="CDD" id="cd02248">
    <property type="entry name" value="Peptidase_C1A"/>
    <property type="match status" value="1"/>
</dbReference>
<dbReference type="SMART" id="SM00848">
    <property type="entry name" value="Inhibitor_I29"/>
    <property type="match status" value="1"/>
</dbReference>
<keyword evidence="6" id="KW-0325">Glycoprotein</keyword>
<evidence type="ECO:0000256" key="5">
    <source>
        <dbReference type="ARBA" id="ARBA00023157"/>
    </source>
</evidence>
<dbReference type="Pfam" id="PF08246">
    <property type="entry name" value="Inhibitor_I29"/>
    <property type="match status" value="1"/>
</dbReference>
<feature type="domain" description="Peptidase C1A papain C-terminal" evidence="8">
    <location>
        <begin position="140"/>
        <end position="359"/>
    </location>
</feature>
<evidence type="ECO:0000313" key="10">
    <source>
        <dbReference type="EMBL" id="MED6155160.1"/>
    </source>
</evidence>
<keyword evidence="11" id="KW-1185">Reference proteome</keyword>
<keyword evidence="2" id="KW-0645">Protease</keyword>
<evidence type="ECO:0000256" key="1">
    <source>
        <dbReference type="ARBA" id="ARBA00008455"/>
    </source>
</evidence>
<dbReference type="PANTHER" id="PTHR12411">
    <property type="entry name" value="CYSTEINE PROTEASE FAMILY C1-RELATED"/>
    <property type="match status" value="1"/>
</dbReference>
<keyword evidence="5" id="KW-1015">Disulfide bond</keyword>
<dbReference type="InterPro" id="IPR025661">
    <property type="entry name" value="Pept_asp_AS"/>
</dbReference>
<dbReference type="PROSITE" id="PS00639">
    <property type="entry name" value="THIOL_PROTEASE_HIS"/>
    <property type="match status" value="1"/>
</dbReference>
<dbReference type="SUPFAM" id="SSF54001">
    <property type="entry name" value="Cysteine proteinases"/>
    <property type="match status" value="1"/>
</dbReference>
<gene>
    <name evidence="10" type="ORF">PIB30_002888</name>
</gene>
<organism evidence="10 11">
    <name type="scientific">Stylosanthes scabra</name>
    <dbReference type="NCBI Taxonomy" id="79078"/>
    <lineage>
        <taxon>Eukaryota</taxon>
        <taxon>Viridiplantae</taxon>
        <taxon>Streptophyta</taxon>
        <taxon>Embryophyta</taxon>
        <taxon>Tracheophyta</taxon>
        <taxon>Spermatophyta</taxon>
        <taxon>Magnoliopsida</taxon>
        <taxon>eudicotyledons</taxon>
        <taxon>Gunneridae</taxon>
        <taxon>Pentapetalae</taxon>
        <taxon>rosids</taxon>
        <taxon>fabids</taxon>
        <taxon>Fabales</taxon>
        <taxon>Fabaceae</taxon>
        <taxon>Papilionoideae</taxon>
        <taxon>50 kb inversion clade</taxon>
        <taxon>dalbergioids sensu lato</taxon>
        <taxon>Dalbergieae</taxon>
        <taxon>Pterocarpus clade</taxon>
        <taxon>Stylosanthes</taxon>
    </lineage>
</organism>
<keyword evidence="4" id="KW-0788">Thiol protease</keyword>
<reference evidence="10 11" key="1">
    <citation type="journal article" date="2023" name="Plants (Basel)">
        <title>Bridging the Gap: Combining Genomics and Transcriptomics Approaches to Understand Stylosanthes scabra, an Orphan Legume from the Brazilian Caatinga.</title>
        <authorList>
            <person name="Ferreira-Neto J.R.C."/>
            <person name="da Silva M.D."/>
            <person name="Binneck E."/>
            <person name="de Melo N.F."/>
            <person name="da Silva R.H."/>
            <person name="de Melo A.L.T.M."/>
            <person name="Pandolfi V."/>
            <person name="Bustamante F.O."/>
            <person name="Brasileiro-Vidal A.C."/>
            <person name="Benko-Iseppon A.M."/>
        </authorList>
    </citation>
    <scope>NUCLEOTIDE SEQUENCE [LARGE SCALE GENOMIC DNA]</scope>
    <source>
        <tissue evidence="10">Leaves</tissue>
    </source>
</reference>
<keyword evidence="7" id="KW-0732">Signal</keyword>
<dbReference type="InterPro" id="IPR013128">
    <property type="entry name" value="Peptidase_C1A"/>
</dbReference>
<dbReference type="Proteomes" id="UP001341840">
    <property type="component" value="Unassembled WGS sequence"/>
</dbReference>
<evidence type="ECO:0000256" key="2">
    <source>
        <dbReference type="ARBA" id="ARBA00022670"/>
    </source>
</evidence>
<evidence type="ECO:0000259" key="9">
    <source>
        <dbReference type="SMART" id="SM00848"/>
    </source>
</evidence>
<dbReference type="InterPro" id="IPR025660">
    <property type="entry name" value="Pept_his_AS"/>
</dbReference>
<evidence type="ECO:0000256" key="3">
    <source>
        <dbReference type="ARBA" id="ARBA00022801"/>
    </source>
</evidence>
<dbReference type="Pfam" id="PF00112">
    <property type="entry name" value="Peptidase_C1"/>
    <property type="match status" value="1"/>
</dbReference>
<dbReference type="PRINTS" id="PR00705">
    <property type="entry name" value="PAPAIN"/>
</dbReference>
<dbReference type="InterPro" id="IPR000668">
    <property type="entry name" value="Peptidase_C1A_C"/>
</dbReference>
<evidence type="ECO:0000313" key="11">
    <source>
        <dbReference type="Proteomes" id="UP001341840"/>
    </source>
</evidence>
<dbReference type="SMART" id="SM00645">
    <property type="entry name" value="Pept_C1"/>
    <property type="match status" value="1"/>
</dbReference>
<accession>A0ABU6U1X1</accession>
<dbReference type="EMBL" id="JASCZI010120834">
    <property type="protein sequence ID" value="MED6155160.1"/>
    <property type="molecule type" value="Genomic_DNA"/>
</dbReference>
<dbReference type="PROSITE" id="PS00139">
    <property type="entry name" value="THIOL_PROTEASE_CYS"/>
    <property type="match status" value="1"/>
</dbReference>
<dbReference type="PROSITE" id="PS00640">
    <property type="entry name" value="THIOL_PROTEASE_ASN"/>
    <property type="match status" value="1"/>
</dbReference>
<dbReference type="Gene3D" id="3.90.70.10">
    <property type="entry name" value="Cysteine proteinases"/>
    <property type="match status" value="1"/>
</dbReference>
<feature type="domain" description="Cathepsin propeptide inhibitor" evidence="9">
    <location>
        <begin position="44"/>
        <end position="101"/>
    </location>
</feature>
<feature type="signal peptide" evidence="7">
    <location>
        <begin position="1"/>
        <end position="26"/>
    </location>
</feature>
<protein>
    <submittedName>
        <fullName evidence="10">Uncharacterized protein</fullName>
    </submittedName>
</protein>
<keyword evidence="3" id="KW-0378">Hydrolase</keyword>
<dbReference type="InterPro" id="IPR038765">
    <property type="entry name" value="Papain-like_cys_pep_sf"/>
</dbReference>
<sequence>MASIMKSSVVAIFILLWAAAAGTSRATSRTLNNFDEEATIVKKHEEWMGLYGRVYKNEEEKAKRRKIFKENAEFVERFNSEGNKSFTVSLNHFADLTTKEFVASYTGDRYNYNSQPPSSKPNSNKKGLQLGYQNVSLAEIDSNLDWRQKGAVNDIKHQGRCGCCWAFASVAAVESIIQIKTGNLLSLSEQQLVDCAVPNRNGCGGYNTDKAFEYVKENGGLVSETDYPYEGVDGMICNNEEITNPVGKISGYNDVPQYSEEEILKVVVNQPVAVSIDAHAQAFHLYNRGIFTSDQCGNDLNHAVTIIGYGEEGDGVGKHWLVRNSWGKNWGEQGYMRLEKDVANPTGACGITIHASYPIY</sequence>
<evidence type="ECO:0000256" key="4">
    <source>
        <dbReference type="ARBA" id="ARBA00022807"/>
    </source>
</evidence>
<dbReference type="InterPro" id="IPR000169">
    <property type="entry name" value="Pept_cys_AS"/>
</dbReference>
<name>A0ABU6U1X1_9FABA</name>
<evidence type="ECO:0000259" key="8">
    <source>
        <dbReference type="SMART" id="SM00645"/>
    </source>
</evidence>
<evidence type="ECO:0000256" key="6">
    <source>
        <dbReference type="ARBA" id="ARBA00023180"/>
    </source>
</evidence>
<comment type="caution">
    <text evidence="10">The sequence shown here is derived from an EMBL/GenBank/DDBJ whole genome shotgun (WGS) entry which is preliminary data.</text>
</comment>
<evidence type="ECO:0000256" key="7">
    <source>
        <dbReference type="SAM" id="SignalP"/>
    </source>
</evidence>
<proteinExistence type="inferred from homology"/>
<comment type="similarity">
    <text evidence="1">Belongs to the peptidase C1 family.</text>
</comment>
<feature type="chain" id="PRO_5046708924" evidence="7">
    <location>
        <begin position="27"/>
        <end position="360"/>
    </location>
</feature>
<dbReference type="InterPro" id="IPR039417">
    <property type="entry name" value="Peptidase_C1A_papain-like"/>
</dbReference>